<dbReference type="EMBL" id="QUMW01000009">
    <property type="protein sequence ID" value="REG25307.1"/>
    <property type="molecule type" value="Genomic_DNA"/>
</dbReference>
<dbReference type="RefSeq" id="WP_162842257.1">
    <property type="nucleotide sequence ID" value="NZ_CBCSHX010000001.1"/>
</dbReference>
<proteinExistence type="predicted"/>
<dbReference type="InterPro" id="IPR021337">
    <property type="entry name" value="DUF2951"/>
</dbReference>
<evidence type="ECO:0000313" key="3">
    <source>
        <dbReference type="EMBL" id="REG25307.1"/>
    </source>
</evidence>
<evidence type="ECO:0000256" key="2">
    <source>
        <dbReference type="SAM" id="Phobius"/>
    </source>
</evidence>
<organism evidence="3 4">
    <name type="scientific">Jeotgalicoccus halotolerans</name>
    <dbReference type="NCBI Taxonomy" id="157227"/>
    <lineage>
        <taxon>Bacteria</taxon>
        <taxon>Bacillati</taxon>
        <taxon>Bacillota</taxon>
        <taxon>Bacilli</taxon>
        <taxon>Bacillales</taxon>
        <taxon>Staphylococcaceae</taxon>
        <taxon>Jeotgalicoccus</taxon>
    </lineage>
</organism>
<reference evidence="3 4" key="1">
    <citation type="submission" date="2018-08" db="EMBL/GenBank/DDBJ databases">
        <title>Genomic Encyclopedia of Type Strains, Phase IV (KMG-IV): sequencing the most valuable type-strain genomes for metagenomic binning, comparative biology and taxonomic classification.</title>
        <authorList>
            <person name="Goeker M."/>
        </authorList>
    </citation>
    <scope>NUCLEOTIDE SEQUENCE [LARGE SCALE GENOMIC DNA]</scope>
    <source>
        <strain evidence="3 4">DSM 17274</strain>
    </source>
</reference>
<feature type="coiled-coil region" evidence="1">
    <location>
        <begin position="5"/>
        <end position="32"/>
    </location>
</feature>
<evidence type="ECO:0000256" key="1">
    <source>
        <dbReference type="SAM" id="Coils"/>
    </source>
</evidence>
<evidence type="ECO:0000313" key="4">
    <source>
        <dbReference type="Proteomes" id="UP000257076"/>
    </source>
</evidence>
<comment type="caution">
    <text evidence="3">The sequence shown here is derived from an EMBL/GenBank/DDBJ whole genome shotgun (WGS) entry which is preliminary data.</text>
</comment>
<keyword evidence="2" id="KW-0472">Membrane</keyword>
<sequence>MPASLEGHEKRLSRLERKDEHYEERFSRLHKKIDENEKKSEEETKRIFDVLDEIKTGQHSQELVNQKMNFTLDSINREREIDKEAKKENRQDMKKLKYWMLGLIGTLGTSLLVALIRTWLGI</sequence>
<keyword evidence="2" id="KW-1133">Transmembrane helix</keyword>
<dbReference type="Pfam" id="PF11166">
    <property type="entry name" value="DUF2951"/>
    <property type="match status" value="1"/>
</dbReference>
<protein>
    <submittedName>
        <fullName evidence="3">DUF2951 family protein</fullName>
    </submittedName>
</protein>
<keyword evidence="4" id="KW-1185">Reference proteome</keyword>
<name>A0A3E0B026_9STAP</name>
<feature type="transmembrane region" description="Helical" evidence="2">
    <location>
        <begin position="98"/>
        <end position="120"/>
    </location>
</feature>
<keyword evidence="1" id="KW-0175">Coiled coil</keyword>
<keyword evidence="2" id="KW-0812">Transmembrane</keyword>
<accession>A0A3E0B026</accession>
<dbReference type="Proteomes" id="UP000257076">
    <property type="component" value="Unassembled WGS sequence"/>
</dbReference>
<dbReference type="AlphaFoldDB" id="A0A3E0B026"/>
<gene>
    <name evidence="3" type="ORF">DFR63_0333</name>
</gene>